<dbReference type="InterPro" id="IPR029052">
    <property type="entry name" value="Metallo-depent_PP-like"/>
</dbReference>
<evidence type="ECO:0000313" key="3">
    <source>
        <dbReference type="Proteomes" id="UP000576225"/>
    </source>
</evidence>
<dbReference type="SUPFAM" id="SSF56300">
    <property type="entry name" value="Metallo-dependent phosphatases"/>
    <property type="match status" value="1"/>
</dbReference>
<dbReference type="RefSeq" id="WP_168961238.1">
    <property type="nucleotide sequence ID" value="NZ_JABAEW010000001.1"/>
</dbReference>
<dbReference type="Gene3D" id="3.60.21.10">
    <property type="match status" value="1"/>
</dbReference>
<accession>A0A848AU71</accession>
<sequence>MKKLWILLCFSAFLSSGGEPILKVGIFGDVQAYASKADWGMTNLEKAFQLFEPQKPDLLLQLGDLCDRGDAKPLFGLYHELVRRYLPKNIQQLHCAGNHEFWVDAEPKDSEALYRAFVSALGQSPENPCHTVIRGYDFIAFSEDAEQYSPEKLALLKAALDKAVQRDAEKPIFLLTHFPPADTVSGSHGSAGQKALRELLNGYRQVVSFSGHSHYPLEDERCIWQGEFTAVTTSTLSYGCMEERPYNALGANLPFGREAIQVLSMEIFSDRLVIRRYNAEENREIKPDRPWVIALPYRPEKARYTAERVRKRKAPAFPDNAEIVLRLDYWFAYLLFNAAEHDDFVHFYKIAITEKGKPESRKEFLFAADFYRLERNRDSRPQFRLPCEILSPGKSYCFEVYPAESFGLTGEPLRLETEIPATYHFQKSGRPLYPQE</sequence>
<name>A0A848AU71_9BACT</name>
<protein>
    <recommendedName>
        <fullName evidence="1">Calcineurin-like phosphoesterase domain-containing protein</fullName>
    </recommendedName>
</protein>
<evidence type="ECO:0000313" key="2">
    <source>
        <dbReference type="EMBL" id="NMD85160.1"/>
    </source>
</evidence>
<comment type="caution">
    <text evidence="2">The sequence shown here is derived from an EMBL/GenBank/DDBJ whole genome shotgun (WGS) entry which is preliminary data.</text>
</comment>
<gene>
    <name evidence="2" type="ORF">HF882_01030</name>
</gene>
<dbReference type="Pfam" id="PF00149">
    <property type="entry name" value="Metallophos"/>
    <property type="match status" value="1"/>
</dbReference>
<feature type="domain" description="Calcineurin-like phosphoesterase" evidence="1">
    <location>
        <begin position="22"/>
        <end position="216"/>
    </location>
</feature>
<evidence type="ECO:0000259" key="1">
    <source>
        <dbReference type="Pfam" id="PF00149"/>
    </source>
</evidence>
<dbReference type="InterPro" id="IPR004843">
    <property type="entry name" value="Calcineurin-like_PHP"/>
</dbReference>
<reference evidence="2 3" key="1">
    <citation type="submission" date="2020-04" db="EMBL/GenBank/DDBJ databases">
        <authorList>
            <person name="Hitch T.C.A."/>
            <person name="Wylensek D."/>
            <person name="Clavel T."/>
        </authorList>
    </citation>
    <scope>NUCLEOTIDE SEQUENCE [LARGE SCALE GENOMIC DNA]</scope>
    <source>
        <strain evidence="2 3">COR2-253-APC-1A</strain>
    </source>
</reference>
<dbReference type="GO" id="GO:0016787">
    <property type="term" value="F:hydrolase activity"/>
    <property type="evidence" value="ECO:0007669"/>
    <property type="project" value="InterPro"/>
</dbReference>
<proteinExistence type="predicted"/>
<dbReference type="AlphaFoldDB" id="A0A848AU71"/>
<organism evidence="2 3">
    <name type="scientific">Victivallis vadensis</name>
    <dbReference type="NCBI Taxonomy" id="172901"/>
    <lineage>
        <taxon>Bacteria</taxon>
        <taxon>Pseudomonadati</taxon>
        <taxon>Lentisphaerota</taxon>
        <taxon>Lentisphaeria</taxon>
        <taxon>Victivallales</taxon>
        <taxon>Victivallaceae</taxon>
        <taxon>Victivallis</taxon>
    </lineage>
</organism>
<dbReference type="Proteomes" id="UP000576225">
    <property type="component" value="Unassembled WGS sequence"/>
</dbReference>
<dbReference type="EMBL" id="JABAEW010000001">
    <property type="protein sequence ID" value="NMD85160.1"/>
    <property type="molecule type" value="Genomic_DNA"/>
</dbReference>